<dbReference type="Proteomes" id="UP001606303">
    <property type="component" value="Unassembled WGS sequence"/>
</dbReference>
<dbReference type="EC" id="3.1.4.-" evidence="1"/>
<dbReference type="EMBL" id="JBIGIB010000008">
    <property type="protein sequence ID" value="MFG6469239.1"/>
    <property type="molecule type" value="Genomic_DNA"/>
</dbReference>
<comment type="caution">
    <text evidence="1">The sequence shown here is derived from an EMBL/GenBank/DDBJ whole genome shotgun (WGS) entry which is preliminary data.</text>
</comment>
<keyword evidence="1" id="KW-0378">Hydrolase</keyword>
<dbReference type="Gene3D" id="1.10.3210.10">
    <property type="entry name" value="Hypothetical protein af1432"/>
    <property type="match status" value="1"/>
</dbReference>
<dbReference type="SUPFAM" id="SSF109604">
    <property type="entry name" value="HD-domain/PDEase-like"/>
    <property type="match status" value="1"/>
</dbReference>
<sequence length="377" mass="41078">MDFEPLSLHRERFAPDQPTPLSIYDTGGRLLLAKGHRFDQLGQLDKLIDRDARVDPRELGDPSDDIARARADQLPAYWDAQVNAMARLLRTTPAGDFTHTLDRASRPLLALIERDPDLAILQTVRTEAEQGGTSSYASRHAVHTATAACLAATRLGWGLAQKQCAVRAALTMNLAMADLQNRLVTQVSPVTPLQRAEIHSHPERSAALLEMAGVTDRDWLDAVRQHHEEDGGTGYPCRPAKVHEVAQLLHSADTFTAKLSPRLRRAPLLADAAARLQFQAGRGDVMTAALIKEFGLYPPGCAVRLKSGEVGLVMRRGDTASTPRVAVLSDRSGQGLPEPAQRDTARAEFGIAAVIPWAGLKLRVGLEKLMQAVPEPH</sequence>
<name>A0ABW7H566_9BURK</name>
<gene>
    <name evidence="1" type="ORF">ACG01O_21655</name>
</gene>
<dbReference type="GO" id="GO:0016787">
    <property type="term" value="F:hydrolase activity"/>
    <property type="evidence" value="ECO:0007669"/>
    <property type="project" value="UniProtKB-KW"/>
</dbReference>
<evidence type="ECO:0000313" key="1">
    <source>
        <dbReference type="EMBL" id="MFG6469239.1"/>
    </source>
</evidence>
<dbReference type="Pfam" id="PF13487">
    <property type="entry name" value="HD_5"/>
    <property type="match status" value="1"/>
</dbReference>
<keyword evidence="2" id="KW-1185">Reference proteome</keyword>
<protein>
    <submittedName>
        <fullName evidence="1">HD-GYP domain-containing protein</fullName>
        <ecNumber evidence="1">3.1.4.-</ecNumber>
    </submittedName>
</protein>
<dbReference type="RefSeq" id="WP_394387630.1">
    <property type="nucleotide sequence ID" value="NZ_JBIGIB010000008.1"/>
</dbReference>
<accession>A0ABW7H566</accession>
<organism evidence="1 2">
    <name type="scientific">Pelomonas baiyunensis</name>
    <dbReference type="NCBI Taxonomy" id="3299026"/>
    <lineage>
        <taxon>Bacteria</taxon>
        <taxon>Pseudomonadati</taxon>
        <taxon>Pseudomonadota</taxon>
        <taxon>Betaproteobacteria</taxon>
        <taxon>Burkholderiales</taxon>
        <taxon>Sphaerotilaceae</taxon>
        <taxon>Roseateles</taxon>
    </lineage>
</organism>
<evidence type="ECO:0000313" key="2">
    <source>
        <dbReference type="Proteomes" id="UP001606303"/>
    </source>
</evidence>
<proteinExistence type="predicted"/>
<reference evidence="1 2" key="1">
    <citation type="submission" date="2024-08" db="EMBL/GenBank/DDBJ databases">
        <authorList>
            <person name="Lu H."/>
        </authorList>
    </citation>
    <scope>NUCLEOTIDE SEQUENCE [LARGE SCALE GENOMIC DNA]</scope>
    <source>
        <strain evidence="1 2">BYS87W</strain>
    </source>
</reference>